<dbReference type="SUPFAM" id="SSF55753">
    <property type="entry name" value="Actin depolymerizing proteins"/>
    <property type="match status" value="3"/>
</dbReference>
<dbReference type="GO" id="GO:0051015">
    <property type="term" value="F:actin filament binding"/>
    <property type="evidence" value="ECO:0007669"/>
    <property type="project" value="InterPro"/>
</dbReference>
<evidence type="ECO:0000259" key="2">
    <source>
        <dbReference type="Pfam" id="PF00626"/>
    </source>
</evidence>
<dbReference type="GO" id="GO:0008154">
    <property type="term" value="P:actin polymerization or depolymerization"/>
    <property type="evidence" value="ECO:0007669"/>
    <property type="project" value="TreeGrafter"/>
</dbReference>
<gene>
    <name evidence="3" type="ORF">HERI1096_LOCUS14477</name>
</gene>
<dbReference type="GO" id="GO:0015629">
    <property type="term" value="C:actin cytoskeleton"/>
    <property type="evidence" value="ECO:0007669"/>
    <property type="project" value="TreeGrafter"/>
</dbReference>
<dbReference type="AlphaFoldDB" id="A0A7S3EXD0"/>
<feature type="domain" description="Gelsolin-like" evidence="2">
    <location>
        <begin position="54"/>
        <end position="139"/>
    </location>
</feature>
<dbReference type="CDD" id="cd11290">
    <property type="entry name" value="gelsolin_S1_like"/>
    <property type="match status" value="1"/>
</dbReference>
<organism evidence="3">
    <name type="scientific">Haptolina ericina</name>
    <dbReference type="NCBI Taxonomy" id="156174"/>
    <lineage>
        <taxon>Eukaryota</taxon>
        <taxon>Haptista</taxon>
        <taxon>Haptophyta</taxon>
        <taxon>Prymnesiophyceae</taxon>
        <taxon>Prymnesiales</taxon>
        <taxon>Prymnesiaceae</taxon>
        <taxon>Haptolina</taxon>
    </lineage>
</organism>
<dbReference type="InterPro" id="IPR029006">
    <property type="entry name" value="ADF-H/Gelsolin-like_dom_sf"/>
</dbReference>
<dbReference type="SMART" id="SM00262">
    <property type="entry name" value="GEL"/>
    <property type="match status" value="3"/>
</dbReference>
<sequence length="396" mass="43817">MQKDRQPDWQDTNMALFGSDIEKKVKEAAADGEPQWTNAGVKVGLQIWRIEQFKVVPWAKSKYGKFHTGDSYIVLNTYIKEPQINPDKLAWDIHFWIGRESTQDEYGTAAYKTVELDDHLHGAATQHREVQESESKMFLGYFSAGLTYLKGGVATGFKHVTTNESSSREARLLMVKGRGGNILLREVDCKRSAMNSGDVFILDCDEGIFQWNGSGSNMHEKSKAQEFTQLLKTDRGGDVSSVVVDEGDASIESKEHPFTKHLPGEWKMMGVKMGDIKMKDASAGGEDDAVKAFEPKLYRLKEGGGASKVGAGKPPINKLLTTGVYVLDDGFRLLLWVGKAAPKGERASAFVSAQMYLKKFKRPPVLPISRYGEGQEDSQFMTLFGPAVHGGCCTIS</sequence>
<protein>
    <recommendedName>
        <fullName evidence="2">Gelsolin-like domain-containing protein</fullName>
    </recommendedName>
</protein>
<dbReference type="Gene3D" id="3.40.20.10">
    <property type="entry name" value="Severin"/>
    <property type="match status" value="3"/>
</dbReference>
<dbReference type="InterPro" id="IPR007123">
    <property type="entry name" value="Gelsolin-like_dom"/>
</dbReference>
<dbReference type="EMBL" id="HBHX01025913">
    <property type="protein sequence ID" value="CAE0113803.1"/>
    <property type="molecule type" value="Transcribed_RNA"/>
</dbReference>
<name>A0A7S3EXD0_9EUKA</name>
<reference evidence="3" key="1">
    <citation type="submission" date="2021-01" db="EMBL/GenBank/DDBJ databases">
        <authorList>
            <person name="Corre E."/>
            <person name="Pelletier E."/>
            <person name="Niang G."/>
            <person name="Scheremetjew M."/>
            <person name="Finn R."/>
            <person name="Kale V."/>
            <person name="Holt S."/>
            <person name="Cochrane G."/>
            <person name="Meng A."/>
            <person name="Brown T."/>
            <person name="Cohen L."/>
        </authorList>
    </citation>
    <scope>NUCLEOTIDE SEQUENCE</scope>
    <source>
        <strain evidence="3">CCMP281</strain>
    </source>
</reference>
<evidence type="ECO:0000313" key="3">
    <source>
        <dbReference type="EMBL" id="CAE0113803.1"/>
    </source>
</evidence>
<dbReference type="PRINTS" id="PR00597">
    <property type="entry name" value="GELSOLIN"/>
</dbReference>
<proteinExistence type="predicted"/>
<evidence type="ECO:0000256" key="1">
    <source>
        <dbReference type="ARBA" id="ARBA00022737"/>
    </source>
</evidence>
<keyword evidence="1" id="KW-0677">Repeat</keyword>
<dbReference type="FunFam" id="3.40.20.10:FF:000002">
    <property type="entry name" value="Gelsolin"/>
    <property type="match status" value="1"/>
</dbReference>
<feature type="domain" description="Gelsolin-like" evidence="2">
    <location>
        <begin position="319"/>
        <end position="380"/>
    </location>
</feature>
<feature type="domain" description="Gelsolin-like" evidence="2">
    <location>
        <begin position="182"/>
        <end position="248"/>
    </location>
</feature>
<dbReference type="PANTHER" id="PTHR11977">
    <property type="entry name" value="VILLIN"/>
    <property type="match status" value="1"/>
</dbReference>
<dbReference type="PANTHER" id="PTHR11977:SF130">
    <property type="entry name" value="SEVERIN"/>
    <property type="match status" value="1"/>
</dbReference>
<dbReference type="InterPro" id="IPR007122">
    <property type="entry name" value="Villin/Gelsolin"/>
</dbReference>
<dbReference type="GO" id="GO:0005737">
    <property type="term" value="C:cytoplasm"/>
    <property type="evidence" value="ECO:0007669"/>
    <property type="project" value="TreeGrafter"/>
</dbReference>
<dbReference type="Pfam" id="PF00626">
    <property type="entry name" value="Gelsolin"/>
    <property type="match status" value="3"/>
</dbReference>
<accession>A0A7S3EXD0</accession>